<keyword evidence="1" id="KW-1133">Transmembrane helix</keyword>
<keyword evidence="1" id="KW-0812">Transmembrane</keyword>
<proteinExistence type="predicted"/>
<dbReference type="AlphaFoldDB" id="A0A8E2U1Z2"/>
<evidence type="ECO:0000256" key="1">
    <source>
        <dbReference type="SAM" id="Phobius"/>
    </source>
</evidence>
<protein>
    <recommendedName>
        <fullName evidence="4">DUF3325 domain-containing protein</fullName>
    </recommendedName>
</protein>
<keyword evidence="1" id="KW-0472">Membrane</keyword>
<reference evidence="2 3" key="1">
    <citation type="submission" date="2018-01" db="EMBL/GenBank/DDBJ databases">
        <title>Denitrification phenotypes of diverse strains of Pseudomonas stutzeri.</title>
        <authorList>
            <person name="Milligan D.A."/>
            <person name="Bergaust L."/>
            <person name="Bakken L.R."/>
            <person name="Frostegard A."/>
        </authorList>
    </citation>
    <scope>NUCLEOTIDE SEQUENCE [LARGE SCALE GENOMIC DNA]</scope>
    <source>
        <strain evidence="2 3">DSM 50238</strain>
    </source>
</reference>
<organism evidence="2 3">
    <name type="scientific">Stutzerimonas degradans</name>
    <dbReference type="NCBI Taxonomy" id="2968968"/>
    <lineage>
        <taxon>Bacteria</taxon>
        <taxon>Pseudomonadati</taxon>
        <taxon>Pseudomonadota</taxon>
        <taxon>Gammaproteobacteria</taxon>
        <taxon>Pseudomonadales</taxon>
        <taxon>Pseudomonadaceae</taxon>
        <taxon>Stutzerimonas</taxon>
    </lineage>
</organism>
<accession>A0A8E2U1Z2</accession>
<name>A0A8E2U1Z2_9GAMM</name>
<feature type="transmembrane region" description="Helical" evidence="1">
    <location>
        <begin position="40"/>
        <end position="60"/>
    </location>
</feature>
<dbReference type="Pfam" id="PF11804">
    <property type="entry name" value="DUF3325"/>
    <property type="match status" value="1"/>
</dbReference>
<evidence type="ECO:0008006" key="4">
    <source>
        <dbReference type="Google" id="ProtNLM"/>
    </source>
</evidence>
<dbReference type="Proteomes" id="UP000235881">
    <property type="component" value="Unassembled WGS sequence"/>
</dbReference>
<comment type="caution">
    <text evidence="2">The sequence shown here is derived from an EMBL/GenBank/DDBJ whole genome shotgun (WGS) entry which is preliminary data.</text>
</comment>
<sequence>MADLWPALLAFLLTYLAFARLALAQPVHRQAVAPGASPARYTRATSATLLGSSLVLLLVTEGGGFGTLLWLLLLSAAAFCVAQTLSWRPHWLRWLLRTGTEHADANELR</sequence>
<evidence type="ECO:0000313" key="3">
    <source>
        <dbReference type="Proteomes" id="UP000235881"/>
    </source>
</evidence>
<keyword evidence="3" id="KW-1185">Reference proteome</keyword>
<dbReference type="RefSeq" id="WP_102828068.1">
    <property type="nucleotide sequence ID" value="NZ_CP065721.1"/>
</dbReference>
<gene>
    <name evidence="2" type="ORF">CXK95_06905</name>
</gene>
<evidence type="ECO:0000313" key="2">
    <source>
        <dbReference type="EMBL" id="PNF77410.1"/>
    </source>
</evidence>
<dbReference type="EMBL" id="POUK01000002">
    <property type="protein sequence ID" value="PNF77410.1"/>
    <property type="molecule type" value="Genomic_DNA"/>
</dbReference>
<dbReference type="InterPro" id="IPR021762">
    <property type="entry name" value="DUF3325"/>
</dbReference>